<sequence>MTQACSPPSCGAKTLITTCQLSCRARRLERDSQAMHRTLKHVIPGPHLWGVPEHGVLVVQHQEPVHWPTAMPGVVDHSHTVEVTTPITGAPITWAIIANPTRAIAQGMGKRGKRVAVTPDGWKRWIGDRLEGAINIRDLDAAGLPVARGKRHEMRTTHHRVLYTGTGTVANQARLAELQATGIGRGKAYGCGLLIVQEGIV</sequence>
<evidence type="ECO:0000313" key="2">
    <source>
        <dbReference type="Proteomes" id="UP000244754"/>
    </source>
</evidence>
<organism evidence="1 2">
    <name type="scientific">Corynebacterium liangguodongii</name>
    <dbReference type="NCBI Taxonomy" id="2079535"/>
    <lineage>
        <taxon>Bacteria</taxon>
        <taxon>Bacillati</taxon>
        <taxon>Actinomycetota</taxon>
        <taxon>Actinomycetes</taxon>
        <taxon>Mycobacteriales</taxon>
        <taxon>Corynebacteriaceae</taxon>
        <taxon>Corynebacterium</taxon>
    </lineage>
</organism>
<dbReference type="SUPFAM" id="SSF117987">
    <property type="entry name" value="CRISPR-associated protein"/>
    <property type="match status" value="1"/>
</dbReference>
<dbReference type="RefSeq" id="WP_108404807.1">
    <property type="nucleotide sequence ID" value="NZ_CP026948.1"/>
</dbReference>
<proteinExistence type="predicted"/>
<dbReference type="Gene3D" id="3.30.70.1210">
    <property type="entry name" value="Crispr-associated protein, domain 2"/>
    <property type="match status" value="1"/>
</dbReference>
<dbReference type="Proteomes" id="UP000244754">
    <property type="component" value="Chromosome"/>
</dbReference>
<dbReference type="AlphaFoldDB" id="A0A2S0WGA5"/>
<reference evidence="2" key="1">
    <citation type="submission" date="2018-01" db="EMBL/GenBank/DDBJ databases">
        <authorList>
            <person name="Li J."/>
        </authorList>
    </citation>
    <scope>NUCLEOTIDE SEQUENCE [LARGE SCALE GENOMIC DNA]</scope>
    <source>
        <strain evidence="2">2184</strain>
    </source>
</reference>
<dbReference type="Pfam" id="PF08798">
    <property type="entry name" value="CRISPR_assoc"/>
    <property type="match status" value="1"/>
</dbReference>
<keyword evidence="2" id="KW-1185">Reference proteome</keyword>
<name>A0A2S0WGA5_9CORY</name>
<dbReference type="InterPro" id="IPR010179">
    <property type="entry name" value="CRISPR-assoc_prot_Cse3"/>
</dbReference>
<gene>
    <name evidence="1" type="ORF">C3E79_10200</name>
</gene>
<dbReference type="EMBL" id="CP026948">
    <property type="protein sequence ID" value="AWB84799.1"/>
    <property type="molecule type" value="Genomic_DNA"/>
</dbReference>
<evidence type="ECO:0000313" key="1">
    <source>
        <dbReference type="EMBL" id="AWB84799.1"/>
    </source>
</evidence>
<protein>
    <submittedName>
        <fullName evidence="1">Uncharacterized protein</fullName>
    </submittedName>
</protein>
<dbReference type="SMART" id="SM01101">
    <property type="entry name" value="CRISPR_assoc"/>
    <property type="match status" value="1"/>
</dbReference>
<dbReference type="KEGG" id="clia:C3E79_10200"/>
<accession>A0A2S0WGA5</accession>